<proteinExistence type="predicted"/>
<comment type="caution">
    <text evidence="2">The sequence shown here is derived from an EMBL/GenBank/DDBJ whole genome shotgun (WGS) entry which is preliminary data.</text>
</comment>
<dbReference type="AlphaFoldDB" id="A0AAV7QHQ0"/>
<dbReference type="PANTHER" id="PTHR11492">
    <property type="entry name" value="NUCLEAR FACTOR I"/>
    <property type="match status" value="1"/>
</dbReference>
<accession>A0AAV7QHQ0</accession>
<gene>
    <name evidence="2" type="ORF">NDU88_005261</name>
    <name evidence="3" type="ORF">NDU88_005286</name>
</gene>
<evidence type="ECO:0000313" key="4">
    <source>
        <dbReference type="Proteomes" id="UP001066276"/>
    </source>
</evidence>
<dbReference type="GO" id="GO:0000978">
    <property type="term" value="F:RNA polymerase II cis-regulatory region sequence-specific DNA binding"/>
    <property type="evidence" value="ECO:0007669"/>
    <property type="project" value="TreeGrafter"/>
</dbReference>
<protein>
    <recommendedName>
        <fullName evidence="1">CTF/NF-I domain-containing protein</fullName>
    </recommendedName>
</protein>
<keyword evidence="4" id="KW-1185">Reference proteome</keyword>
<dbReference type="PANTHER" id="PTHR11492:SF8">
    <property type="entry name" value="NUCLEAR FACTOR I, ISOFORM B"/>
    <property type="match status" value="1"/>
</dbReference>
<dbReference type="GO" id="GO:0005634">
    <property type="term" value="C:nucleus"/>
    <property type="evidence" value="ECO:0007669"/>
    <property type="project" value="InterPro"/>
</dbReference>
<reference evidence="2" key="1">
    <citation type="journal article" date="2022" name="bioRxiv">
        <title>Sequencing and chromosome-scale assembly of the giantPleurodeles waltlgenome.</title>
        <authorList>
            <person name="Brown T."/>
            <person name="Elewa A."/>
            <person name="Iarovenko S."/>
            <person name="Subramanian E."/>
            <person name="Araus A.J."/>
            <person name="Petzold A."/>
            <person name="Susuki M."/>
            <person name="Suzuki K.-i.T."/>
            <person name="Hayashi T."/>
            <person name="Toyoda A."/>
            <person name="Oliveira C."/>
            <person name="Osipova E."/>
            <person name="Leigh N.D."/>
            <person name="Simon A."/>
            <person name="Yun M.H."/>
        </authorList>
    </citation>
    <scope>NUCLEOTIDE SEQUENCE</scope>
    <source>
        <strain evidence="2">20211129_DDA</strain>
        <tissue evidence="2">Liver</tissue>
    </source>
</reference>
<dbReference type="PROSITE" id="PS51080">
    <property type="entry name" value="CTF_NFI_2"/>
    <property type="match status" value="1"/>
</dbReference>
<dbReference type="InterPro" id="IPR020604">
    <property type="entry name" value="CTF/NFI_DNA-bd-dom"/>
</dbReference>
<organism evidence="2 4">
    <name type="scientific">Pleurodeles waltl</name>
    <name type="common">Iberian ribbed newt</name>
    <dbReference type="NCBI Taxonomy" id="8319"/>
    <lineage>
        <taxon>Eukaryota</taxon>
        <taxon>Metazoa</taxon>
        <taxon>Chordata</taxon>
        <taxon>Craniata</taxon>
        <taxon>Vertebrata</taxon>
        <taxon>Euteleostomi</taxon>
        <taxon>Amphibia</taxon>
        <taxon>Batrachia</taxon>
        <taxon>Caudata</taxon>
        <taxon>Salamandroidea</taxon>
        <taxon>Salamandridae</taxon>
        <taxon>Pleurodelinae</taxon>
        <taxon>Pleurodeles</taxon>
    </lineage>
</organism>
<evidence type="ECO:0000313" key="3">
    <source>
        <dbReference type="EMBL" id="KAJ1138906.1"/>
    </source>
</evidence>
<sequence length="106" mass="11841">MSRINCQCQGDKIWRLDLVILFKGIPQESTDGKRVGRGPQCRSQGLYVQPSHIIVSVCYLDRYLAYLLRALAGPSKAFYTNSLFSTSELIRVSGGKGRRSDKTEIG</sequence>
<dbReference type="EMBL" id="JANPWB010000010">
    <property type="protein sequence ID" value="KAJ1138881.1"/>
    <property type="molecule type" value="Genomic_DNA"/>
</dbReference>
<name>A0AAV7QHQ0_PLEWA</name>
<evidence type="ECO:0000259" key="1">
    <source>
        <dbReference type="PROSITE" id="PS51080"/>
    </source>
</evidence>
<dbReference type="InterPro" id="IPR000647">
    <property type="entry name" value="CTF/NFI"/>
</dbReference>
<dbReference type="GO" id="GO:0000981">
    <property type="term" value="F:DNA-binding transcription factor activity, RNA polymerase II-specific"/>
    <property type="evidence" value="ECO:0007669"/>
    <property type="project" value="TreeGrafter"/>
</dbReference>
<evidence type="ECO:0000313" key="2">
    <source>
        <dbReference type="EMBL" id="KAJ1138881.1"/>
    </source>
</evidence>
<dbReference type="Proteomes" id="UP001066276">
    <property type="component" value="Chromosome 6"/>
</dbReference>
<feature type="domain" description="CTF/NF-I" evidence="1">
    <location>
        <begin position="1"/>
        <end position="79"/>
    </location>
</feature>
<dbReference type="EMBL" id="JANPWB010000010">
    <property type="protein sequence ID" value="KAJ1138906.1"/>
    <property type="molecule type" value="Genomic_DNA"/>
</dbReference>